<gene>
    <name evidence="2" type="ORF">CPELLU_LOCUS16331</name>
</gene>
<comment type="caution">
    <text evidence="2">The sequence shown here is derived from an EMBL/GenBank/DDBJ whole genome shotgun (WGS) entry which is preliminary data.</text>
</comment>
<dbReference type="EMBL" id="CAJVQA010023841">
    <property type="protein sequence ID" value="CAG8780041.1"/>
    <property type="molecule type" value="Genomic_DNA"/>
</dbReference>
<evidence type="ECO:0000256" key="1">
    <source>
        <dbReference type="SAM" id="MobiDB-lite"/>
    </source>
</evidence>
<dbReference type="Proteomes" id="UP000789759">
    <property type="component" value="Unassembled WGS sequence"/>
</dbReference>
<name>A0A9N9NWT2_9GLOM</name>
<feature type="compositionally biased region" description="Acidic residues" evidence="1">
    <location>
        <begin position="270"/>
        <end position="286"/>
    </location>
</feature>
<sequence>FLTPGFEIEELEDESAEENDEESERSEMNYVAFKLEIGNKFEDWDLAERQVQNHAMEAENSEKYCAKKKADTENVRECENIKLNYMLKEVEFLVNIGCGASIIICGLQKCFPNAIIYPKNVYHAINMFKCSNKVLRTDASETYDKLMQLQYKENGWFVERVESYNALIKQTIKSTTTLFELDTQIQLQLDREEQFERQEEQSNKNLTVGLLNITDRYFKKIDIMIKKYLTPRVLKMQCCQMSESLLYCTSKVENWNDLLDYRENVTNNNELEENAEGYESELEEDADNSKLEKQNYKRNNAAKFEFAEDDYESALLNLNSLIAYLDHANVHERAINLALQMGCKDEINQILQHWIKEKEKKICDEQLEDELEFSKENRPCISNPYQTRIKGAQKKHKNILNDVTKDHKKIIQQQNNKSIRTSRSNVIESQSKASSFYHGKKYMCSYYK</sequence>
<organism evidence="2 3">
    <name type="scientific">Cetraspora pellucida</name>
    <dbReference type="NCBI Taxonomy" id="1433469"/>
    <lineage>
        <taxon>Eukaryota</taxon>
        <taxon>Fungi</taxon>
        <taxon>Fungi incertae sedis</taxon>
        <taxon>Mucoromycota</taxon>
        <taxon>Glomeromycotina</taxon>
        <taxon>Glomeromycetes</taxon>
        <taxon>Diversisporales</taxon>
        <taxon>Gigasporaceae</taxon>
        <taxon>Cetraspora</taxon>
    </lineage>
</organism>
<reference evidence="2" key="1">
    <citation type="submission" date="2021-06" db="EMBL/GenBank/DDBJ databases">
        <authorList>
            <person name="Kallberg Y."/>
            <person name="Tangrot J."/>
            <person name="Rosling A."/>
        </authorList>
    </citation>
    <scope>NUCLEOTIDE SEQUENCE</scope>
    <source>
        <strain evidence="2">FL966</strain>
    </source>
</reference>
<keyword evidence="3" id="KW-1185">Reference proteome</keyword>
<protein>
    <submittedName>
        <fullName evidence="2">17000_t:CDS:1</fullName>
    </submittedName>
</protein>
<proteinExistence type="predicted"/>
<dbReference type="AlphaFoldDB" id="A0A9N9NWT2"/>
<accession>A0A9N9NWT2</accession>
<feature type="non-terminal residue" evidence="2">
    <location>
        <position position="448"/>
    </location>
</feature>
<feature type="non-terminal residue" evidence="2">
    <location>
        <position position="1"/>
    </location>
</feature>
<evidence type="ECO:0000313" key="2">
    <source>
        <dbReference type="EMBL" id="CAG8780041.1"/>
    </source>
</evidence>
<evidence type="ECO:0000313" key="3">
    <source>
        <dbReference type="Proteomes" id="UP000789759"/>
    </source>
</evidence>
<dbReference type="OrthoDB" id="2426743at2759"/>
<feature type="region of interest" description="Disordered" evidence="1">
    <location>
        <begin position="269"/>
        <end position="289"/>
    </location>
</feature>